<dbReference type="Pfam" id="PF06974">
    <property type="entry name" value="WS_DGAT_C"/>
    <property type="match status" value="1"/>
</dbReference>
<evidence type="ECO:0000256" key="4">
    <source>
        <dbReference type="ARBA" id="ARBA00023315"/>
    </source>
</evidence>
<evidence type="ECO:0000256" key="5">
    <source>
        <dbReference type="ARBA" id="ARBA00024360"/>
    </source>
</evidence>
<comment type="similarity">
    <text evidence="5">In the N-terminal section; belongs to the long-chain O-acyltransferase family.</text>
</comment>
<keyword evidence="11" id="KW-1185">Reference proteome</keyword>
<dbReference type="SUPFAM" id="SSF52777">
    <property type="entry name" value="CoA-dependent acyltransferases"/>
    <property type="match status" value="1"/>
</dbReference>
<dbReference type="GO" id="GO:0004144">
    <property type="term" value="F:diacylglycerol O-acyltransferase activity"/>
    <property type="evidence" value="ECO:0007669"/>
    <property type="project" value="UniProtKB-EC"/>
</dbReference>
<reference evidence="10" key="1">
    <citation type="submission" date="2020-05" db="EMBL/GenBank/DDBJ databases">
        <title>Phylogenomic resolution of chytrid fungi.</title>
        <authorList>
            <person name="Stajich J.E."/>
            <person name="Amses K."/>
            <person name="Simmons R."/>
            <person name="Seto K."/>
            <person name="Myers J."/>
            <person name="Bonds A."/>
            <person name="Quandt C.A."/>
            <person name="Barry K."/>
            <person name="Liu P."/>
            <person name="Grigoriev I."/>
            <person name="Longcore J.E."/>
            <person name="James T.Y."/>
        </authorList>
    </citation>
    <scope>NUCLEOTIDE SEQUENCE</scope>
    <source>
        <strain evidence="10">JEL0379</strain>
    </source>
</reference>
<comment type="caution">
    <text evidence="10">The sequence shown here is derived from an EMBL/GenBank/DDBJ whole genome shotgun (WGS) entry which is preliminary data.</text>
</comment>
<evidence type="ECO:0000256" key="6">
    <source>
        <dbReference type="ARBA" id="ARBA00047604"/>
    </source>
</evidence>
<evidence type="ECO:0000259" key="8">
    <source>
        <dbReference type="Pfam" id="PF03007"/>
    </source>
</evidence>
<comment type="catalytic activity">
    <reaction evidence="6">
        <text>a long chain fatty alcohol + a fatty acyl-CoA = a long-chain alcohol wax ester + CoA</text>
        <dbReference type="Rhea" id="RHEA:38443"/>
        <dbReference type="ChEBI" id="CHEBI:17135"/>
        <dbReference type="ChEBI" id="CHEBI:57287"/>
        <dbReference type="ChEBI" id="CHEBI:77636"/>
        <dbReference type="ChEBI" id="CHEBI:235323"/>
        <dbReference type="EC" id="2.3.1.75"/>
    </reaction>
</comment>
<evidence type="ECO:0000313" key="11">
    <source>
        <dbReference type="Proteomes" id="UP001212152"/>
    </source>
</evidence>
<name>A0AAD5XKP3_9FUNG</name>
<proteinExistence type="inferred from homology"/>
<dbReference type="InterPro" id="IPR004255">
    <property type="entry name" value="O-acyltransferase_WSD1_N"/>
</dbReference>
<comment type="pathway">
    <text evidence="2">Lipid metabolism.</text>
</comment>
<sequence>MAADSSSTELRLLAAVTALMLFFTAAFAQLRMKLAAEPSNKNRSLMRKTSKEVLTRQLEKQLYRAPRLPTPPVPVVDTEEIEHVEARVERVAGPLARCYSTSCGRREGQEGHNVRCYSPSCPRGAQLIAPSTATVEPPFELKHPKRERRMSLFSQILSHPTGAFPASSKIPATTVDTVFYVQNLPSKHAMKRLFTDRILPKYHRFSAIPVEGADGTISWQPYENINVGAHILLHTVNSEREIHTHTESLFCRTWDQTQPMWFVHLLRNTAADERSAIIVELHHVLGDGISQMMILSEIVTDAQGRSLTVDEKKFKKMMAGSRKPKSLAQRVLSRAGYAVNTGRAVAKVLSLPWIGGDSQTAMKIPPAKFGSVNRVLVPVPTLSLALIKAIKNKTGTTVNDVLVAALGGAFRRYLEYRSDDAILAGRHVQMRALMPFSFPRPLDDLHNRWTLISAQLPVSEPTPLARLQAAKRRMDAIKKSPEPVVALTLQQLAYRFLGHDLSAQTTLDVFSTHHCIFTNVPGFAERIYIAGEPVCAMLPCVANAVTQVSVVSYCDAMHMTFVVDDSVVLQPERLALFLVRELEGLRDAAGVVGEATLSA</sequence>
<dbReference type="PANTHER" id="PTHR31650">
    <property type="entry name" value="O-ACYLTRANSFERASE (WSD1-LIKE) FAMILY PROTEIN"/>
    <property type="match status" value="1"/>
</dbReference>
<feature type="domain" description="O-acyltransferase WSD1-like N-terminal" evidence="8">
    <location>
        <begin position="211"/>
        <end position="401"/>
    </location>
</feature>
<evidence type="ECO:0000313" key="10">
    <source>
        <dbReference type="EMBL" id="KAJ3174610.1"/>
    </source>
</evidence>
<dbReference type="InterPro" id="IPR009721">
    <property type="entry name" value="O-acyltransferase_WSD1_C"/>
</dbReference>
<evidence type="ECO:0008006" key="12">
    <source>
        <dbReference type="Google" id="ProtNLM"/>
    </source>
</evidence>
<dbReference type="GO" id="GO:0005886">
    <property type="term" value="C:plasma membrane"/>
    <property type="evidence" value="ECO:0007669"/>
    <property type="project" value="TreeGrafter"/>
</dbReference>
<dbReference type="Proteomes" id="UP001212152">
    <property type="component" value="Unassembled WGS sequence"/>
</dbReference>
<dbReference type="InterPro" id="IPR023213">
    <property type="entry name" value="CAT-like_dom_sf"/>
</dbReference>
<dbReference type="Pfam" id="PF03007">
    <property type="entry name" value="WS_DGAT_cat"/>
    <property type="match status" value="1"/>
</dbReference>
<dbReference type="EMBL" id="JADGJQ010000063">
    <property type="protein sequence ID" value="KAJ3174610.1"/>
    <property type="molecule type" value="Genomic_DNA"/>
</dbReference>
<organism evidence="10 11">
    <name type="scientific">Geranomyces variabilis</name>
    <dbReference type="NCBI Taxonomy" id="109894"/>
    <lineage>
        <taxon>Eukaryota</taxon>
        <taxon>Fungi</taxon>
        <taxon>Fungi incertae sedis</taxon>
        <taxon>Chytridiomycota</taxon>
        <taxon>Chytridiomycota incertae sedis</taxon>
        <taxon>Chytridiomycetes</taxon>
        <taxon>Spizellomycetales</taxon>
        <taxon>Powellomycetaceae</taxon>
        <taxon>Geranomyces</taxon>
    </lineage>
</organism>
<keyword evidence="3" id="KW-0808">Transferase</keyword>
<evidence type="ECO:0000256" key="3">
    <source>
        <dbReference type="ARBA" id="ARBA00022679"/>
    </source>
</evidence>
<accession>A0AAD5XKP3</accession>
<protein>
    <recommendedName>
        <fullName evidence="12">Diacylglycerol O-acyltransferase</fullName>
    </recommendedName>
</protein>
<dbReference type="Gene3D" id="3.30.559.30">
    <property type="entry name" value="Nonribosomal peptide synthetase, condensation domain"/>
    <property type="match status" value="1"/>
</dbReference>
<comment type="pathway">
    <text evidence="1">Glycerolipid metabolism; triacylglycerol biosynthesis.</text>
</comment>
<dbReference type="GO" id="GO:0047196">
    <property type="term" value="F:long-chain-alcohol O-fatty-acyltransferase activity"/>
    <property type="evidence" value="ECO:0007669"/>
    <property type="project" value="UniProtKB-EC"/>
</dbReference>
<evidence type="ECO:0000256" key="7">
    <source>
        <dbReference type="ARBA" id="ARBA00048109"/>
    </source>
</evidence>
<dbReference type="GO" id="GO:0019432">
    <property type="term" value="P:triglyceride biosynthetic process"/>
    <property type="evidence" value="ECO:0007669"/>
    <property type="project" value="TreeGrafter"/>
</dbReference>
<dbReference type="PANTHER" id="PTHR31650:SF1">
    <property type="entry name" value="WAX ESTER SYNTHASE_DIACYLGLYCEROL ACYLTRANSFERASE 4-RELATED"/>
    <property type="match status" value="1"/>
</dbReference>
<evidence type="ECO:0000259" key="9">
    <source>
        <dbReference type="Pfam" id="PF06974"/>
    </source>
</evidence>
<feature type="domain" description="O-acyltransferase WSD1 C-terminal" evidence="9">
    <location>
        <begin position="447"/>
        <end position="585"/>
    </location>
</feature>
<dbReference type="AlphaFoldDB" id="A0AAD5XKP3"/>
<gene>
    <name evidence="10" type="ORF">HDU87_007093</name>
</gene>
<dbReference type="InterPro" id="IPR045034">
    <property type="entry name" value="O-acyltransferase_WSD1-like"/>
</dbReference>
<dbReference type="Gene3D" id="3.30.559.10">
    <property type="entry name" value="Chloramphenicol acetyltransferase-like domain"/>
    <property type="match status" value="1"/>
</dbReference>
<evidence type="ECO:0000256" key="1">
    <source>
        <dbReference type="ARBA" id="ARBA00004771"/>
    </source>
</evidence>
<keyword evidence="4" id="KW-0012">Acyltransferase</keyword>
<comment type="catalytic activity">
    <reaction evidence="7">
        <text>an acyl-CoA + a 1,2-diacyl-sn-glycerol = a triacyl-sn-glycerol + CoA</text>
        <dbReference type="Rhea" id="RHEA:10868"/>
        <dbReference type="ChEBI" id="CHEBI:17815"/>
        <dbReference type="ChEBI" id="CHEBI:57287"/>
        <dbReference type="ChEBI" id="CHEBI:58342"/>
        <dbReference type="ChEBI" id="CHEBI:64615"/>
        <dbReference type="EC" id="2.3.1.20"/>
    </reaction>
</comment>
<evidence type="ECO:0000256" key="2">
    <source>
        <dbReference type="ARBA" id="ARBA00005189"/>
    </source>
</evidence>